<dbReference type="CDD" id="cd08436">
    <property type="entry name" value="PBP2_LTTR_like_3"/>
    <property type="match status" value="1"/>
</dbReference>
<keyword evidence="10" id="KW-1185">Reference proteome</keyword>
<dbReference type="InterPro" id="IPR036388">
    <property type="entry name" value="WH-like_DNA-bd_sf"/>
</dbReference>
<keyword evidence="2" id="KW-0678">Repressor</keyword>
<dbReference type="PANTHER" id="PTHR30346:SF30">
    <property type="entry name" value="SMALL NEUTRAL PROTEASE REGULATORY PROTEIN"/>
    <property type="match status" value="1"/>
</dbReference>
<protein>
    <submittedName>
        <fullName evidence="8">HTH-type transcriptional regulator gltC</fullName>
    </submittedName>
    <submittedName>
        <fullName evidence="7">LysR family transcriptional regulator</fullName>
    </submittedName>
</protein>
<evidence type="ECO:0000313" key="10">
    <source>
        <dbReference type="Proteomes" id="UP000624159"/>
    </source>
</evidence>
<organism evidence="8 9">
    <name type="scientific">Serratia rubidaea</name>
    <name type="common">Serratia marinorubra</name>
    <dbReference type="NCBI Taxonomy" id="61652"/>
    <lineage>
        <taxon>Bacteria</taxon>
        <taxon>Pseudomonadati</taxon>
        <taxon>Pseudomonadota</taxon>
        <taxon>Gammaproteobacteria</taxon>
        <taxon>Enterobacterales</taxon>
        <taxon>Yersiniaceae</taxon>
        <taxon>Serratia</taxon>
    </lineage>
</organism>
<dbReference type="PROSITE" id="PS50931">
    <property type="entry name" value="HTH_LYSR"/>
    <property type="match status" value="1"/>
</dbReference>
<dbReference type="InterPro" id="IPR036390">
    <property type="entry name" value="WH_DNA-bd_sf"/>
</dbReference>
<dbReference type="EMBL" id="JADULK010000020">
    <property type="protein sequence ID" value="MBH1932588.1"/>
    <property type="molecule type" value="Genomic_DNA"/>
</dbReference>
<reference evidence="7 10" key="2">
    <citation type="submission" date="2020-11" db="EMBL/GenBank/DDBJ databases">
        <title>Enhanced detection system for hospital associated transmission using whole genome sequencing surveillance.</title>
        <authorList>
            <person name="Harrison L.H."/>
            <person name="Van Tyne D."/>
            <person name="Marsh J.W."/>
            <person name="Griffith M.P."/>
            <person name="Snyder D.J."/>
            <person name="Cooper V.S."/>
            <person name="Mustapha M."/>
        </authorList>
    </citation>
    <scope>NUCLEOTIDE SEQUENCE [LARGE SCALE GENOMIC DNA]</scope>
    <source>
        <strain evidence="7 10">SER00230</strain>
    </source>
</reference>
<evidence type="ECO:0000313" key="9">
    <source>
        <dbReference type="Proteomes" id="UP000281904"/>
    </source>
</evidence>
<gene>
    <name evidence="8" type="primary">gltC_3</name>
    <name evidence="7" type="ORF">I5U13_23300</name>
    <name evidence="8" type="ORF">NCTC10036_02677</name>
</gene>
<keyword evidence="4" id="KW-0238">DNA-binding</keyword>
<dbReference type="InterPro" id="IPR000847">
    <property type="entry name" value="LysR_HTH_N"/>
</dbReference>
<dbReference type="SUPFAM" id="SSF53850">
    <property type="entry name" value="Periplasmic binding protein-like II"/>
    <property type="match status" value="1"/>
</dbReference>
<accession>A0A448SFK8</accession>
<comment type="similarity">
    <text evidence="1">Belongs to the LysR transcriptional regulatory family.</text>
</comment>
<dbReference type="PANTHER" id="PTHR30346">
    <property type="entry name" value="TRANSCRIPTIONAL DUAL REGULATOR HCAR-RELATED"/>
    <property type="match status" value="1"/>
</dbReference>
<proteinExistence type="inferred from homology"/>
<dbReference type="Proteomes" id="UP000624159">
    <property type="component" value="Unassembled WGS sequence"/>
</dbReference>
<keyword evidence="5" id="KW-0804">Transcription</keyword>
<evidence type="ECO:0000313" key="8">
    <source>
        <dbReference type="EMBL" id="VEI66505.1"/>
    </source>
</evidence>
<feature type="domain" description="HTH lysR-type" evidence="6">
    <location>
        <begin position="1"/>
        <end position="58"/>
    </location>
</feature>
<keyword evidence="3" id="KW-0805">Transcription regulation</keyword>
<dbReference type="EMBL" id="LR134493">
    <property type="protein sequence ID" value="VEI66505.1"/>
    <property type="molecule type" value="Genomic_DNA"/>
</dbReference>
<reference evidence="8 9" key="1">
    <citation type="submission" date="2018-12" db="EMBL/GenBank/DDBJ databases">
        <authorList>
            <consortium name="Pathogen Informatics"/>
        </authorList>
    </citation>
    <scope>NUCLEOTIDE SEQUENCE [LARGE SCALE GENOMIC DNA]</scope>
    <source>
        <strain evidence="8 9">NCTC10036</strain>
    </source>
</reference>
<dbReference type="SUPFAM" id="SSF46785">
    <property type="entry name" value="Winged helix' DNA-binding domain"/>
    <property type="match status" value="1"/>
</dbReference>
<dbReference type="GO" id="GO:0032993">
    <property type="term" value="C:protein-DNA complex"/>
    <property type="evidence" value="ECO:0007669"/>
    <property type="project" value="TreeGrafter"/>
</dbReference>
<dbReference type="InterPro" id="IPR005119">
    <property type="entry name" value="LysR_subst-bd"/>
</dbReference>
<dbReference type="Pfam" id="PF03466">
    <property type="entry name" value="LysR_substrate"/>
    <property type="match status" value="1"/>
</dbReference>
<dbReference type="GO" id="GO:0003677">
    <property type="term" value="F:DNA binding"/>
    <property type="evidence" value="ECO:0007669"/>
    <property type="project" value="UniProtKB-KW"/>
</dbReference>
<dbReference type="Proteomes" id="UP000281904">
    <property type="component" value="Chromosome"/>
</dbReference>
<evidence type="ECO:0000313" key="7">
    <source>
        <dbReference type="EMBL" id="MBH1932588.1"/>
    </source>
</evidence>
<dbReference type="RefSeq" id="WP_126531610.1">
    <property type="nucleotide sequence ID" value="NZ_JADULK010000020.1"/>
</dbReference>
<dbReference type="Pfam" id="PF00126">
    <property type="entry name" value="HTH_1"/>
    <property type="match status" value="1"/>
</dbReference>
<sequence>MNLKQIRYALAVAEEQSFTRAAQRCHTVQSALSHQIAKLEEELGCALFERTSRRVSLTSAGRAFILPAQRLLSARQTLVDEVVSASGTLSGTLTIGTISTLNAIDLTEKLAAFHRHHPAVNIRLYVGISELLLENIRQQQTDVAFVGLWPGDKDMLPVSHRLLSDEPLVALVSPRHALAGCRQVTLQALAEVPLVDFYSGTGARRQTDRAFQAAGVRRHVSFEIDHIEWLENLVRSGLATGIVPVSTAQRLSGLVAVPIKDGPRRQVYCAWQQPLSRAAERFLQFSDLGPAEGEKTALPPGRGP</sequence>
<dbReference type="AlphaFoldDB" id="A0A448SFK8"/>
<dbReference type="GO" id="GO:0003700">
    <property type="term" value="F:DNA-binding transcription factor activity"/>
    <property type="evidence" value="ECO:0007669"/>
    <property type="project" value="InterPro"/>
</dbReference>
<evidence type="ECO:0000256" key="5">
    <source>
        <dbReference type="ARBA" id="ARBA00023163"/>
    </source>
</evidence>
<dbReference type="Gene3D" id="3.40.190.290">
    <property type="match status" value="1"/>
</dbReference>
<evidence type="ECO:0000259" key="6">
    <source>
        <dbReference type="PROSITE" id="PS50931"/>
    </source>
</evidence>
<evidence type="ECO:0000256" key="1">
    <source>
        <dbReference type="ARBA" id="ARBA00009437"/>
    </source>
</evidence>
<dbReference type="PRINTS" id="PR00039">
    <property type="entry name" value="HTHLYSR"/>
</dbReference>
<name>A0A448SFK8_SERRU</name>
<evidence type="ECO:0000256" key="2">
    <source>
        <dbReference type="ARBA" id="ARBA00022491"/>
    </source>
</evidence>
<dbReference type="FunFam" id="1.10.10.10:FF:000001">
    <property type="entry name" value="LysR family transcriptional regulator"/>
    <property type="match status" value="1"/>
</dbReference>
<dbReference type="Gene3D" id="1.10.10.10">
    <property type="entry name" value="Winged helix-like DNA-binding domain superfamily/Winged helix DNA-binding domain"/>
    <property type="match status" value="1"/>
</dbReference>
<evidence type="ECO:0000256" key="4">
    <source>
        <dbReference type="ARBA" id="ARBA00023125"/>
    </source>
</evidence>
<evidence type="ECO:0000256" key="3">
    <source>
        <dbReference type="ARBA" id="ARBA00023015"/>
    </source>
</evidence>